<dbReference type="GO" id="GO:0003700">
    <property type="term" value="F:DNA-binding transcription factor activity"/>
    <property type="evidence" value="ECO:0007669"/>
    <property type="project" value="InterPro"/>
</dbReference>
<name>A0A7W6JRF4_9SPHN</name>
<keyword evidence="7" id="KW-1185">Reference proteome</keyword>
<evidence type="ECO:0000256" key="3">
    <source>
        <dbReference type="ARBA" id="ARBA00023125"/>
    </source>
</evidence>
<dbReference type="InterPro" id="IPR000847">
    <property type="entry name" value="LysR_HTH_N"/>
</dbReference>
<evidence type="ECO:0000313" key="6">
    <source>
        <dbReference type="EMBL" id="MBB4098187.1"/>
    </source>
</evidence>
<dbReference type="Proteomes" id="UP000557392">
    <property type="component" value="Unassembled WGS sequence"/>
</dbReference>
<accession>A0A7W6JRF4</accession>
<dbReference type="GO" id="GO:0006351">
    <property type="term" value="P:DNA-templated transcription"/>
    <property type="evidence" value="ECO:0007669"/>
    <property type="project" value="TreeGrafter"/>
</dbReference>
<dbReference type="FunFam" id="1.10.10.10:FF:000001">
    <property type="entry name" value="LysR family transcriptional regulator"/>
    <property type="match status" value="1"/>
</dbReference>
<dbReference type="CDD" id="cd08432">
    <property type="entry name" value="PBP2_GcdR_TrpI_HvrB_AmpR_like"/>
    <property type="match status" value="1"/>
</dbReference>
<dbReference type="RefSeq" id="WP_183996425.1">
    <property type="nucleotide sequence ID" value="NZ_JACIEH010000001.1"/>
</dbReference>
<dbReference type="GO" id="GO:0043565">
    <property type="term" value="F:sequence-specific DNA binding"/>
    <property type="evidence" value="ECO:0007669"/>
    <property type="project" value="TreeGrafter"/>
</dbReference>
<dbReference type="Pfam" id="PF03466">
    <property type="entry name" value="LysR_substrate"/>
    <property type="match status" value="1"/>
</dbReference>
<sequence>MRRLPPLSAVRVFEAAARHGNFTRAAEELGMTQAAVSYQMKLLEERVGAPLFARSGRGIMLTDVGRRIAPQITTAFDAMGDAFAAVHAESESVMRITAPRTLATNWLAGRLGSFQLARPELAVQLHVGDEMVDLLAGEADVALRGAPGPMPGHSCHFLMGMPVAPFASPAFLAKYPPVRMPADLLDLPRLTYNDDWWDLWFAAAMGETPEYADLAGVRFDSQILDGNAAIAGHGVSILSPPMWLPAVRSGQLVQVLPQTAQYRNAFWLMYAESKRNQPKVRAFREWLLEEVKASLADDPWGALVPPEGCPTD</sequence>
<dbReference type="PANTHER" id="PTHR30537:SF26">
    <property type="entry name" value="GLYCINE CLEAVAGE SYSTEM TRANSCRIPTIONAL ACTIVATOR"/>
    <property type="match status" value="1"/>
</dbReference>
<evidence type="ECO:0000256" key="4">
    <source>
        <dbReference type="ARBA" id="ARBA00023163"/>
    </source>
</evidence>
<dbReference type="Gene3D" id="1.10.10.10">
    <property type="entry name" value="Winged helix-like DNA-binding domain superfamily/Winged helix DNA-binding domain"/>
    <property type="match status" value="1"/>
</dbReference>
<comment type="caution">
    <text evidence="6">The sequence shown here is derived from an EMBL/GenBank/DDBJ whole genome shotgun (WGS) entry which is preliminary data.</text>
</comment>
<keyword evidence="3" id="KW-0238">DNA-binding</keyword>
<dbReference type="InterPro" id="IPR058163">
    <property type="entry name" value="LysR-type_TF_proteobact-type"/>
</dbReference>
<comment type="similarity">
    <text evidence="1">Belongs to the LysR transcriptional regulatory family.</text>
</comment>
<protein>
    <submittedName>
        <fullName evidence="6">LysR family glycine cleavage system transcriptional activator</fullName>
    </submittedName>
</protein>
<organism evidence="6 7">
    <name type="scientific">Sphingomonas kyeonggiensis</name>
    <dbReference type="NCBI Taxonomy" id="1268553"/>
    <lineage>
        <taxon>Bacteria</taxon>
        <taxon>Pseudomonadati</taxon>
        <taxon>Pseudomonadota</taxon>
        <taxon>Alphaproteobacteria</taxon>
        <taxon>Sphingomonadales</taxon>
        <taxon>Sphingomonadaceae</taxon>
        <taxon>Sphingomonas</taxon>
    </lineage>
</organism>
<dbReference type="InterPro" id="IPR005119">
    <property type="entry name" value="LysR_subst-bd"/>
</dbReference>
<keyword evidence="2" id="KW-0805">Transcription regulation</keyword>
<dbReference type="SUPFAM" id="SSF53850">
    <property type="entry name" value="Periplasmic binding protein-like II"/>
    <property type="match status" value="1"/>
</dbReference>
<evidence type="ECO:0000313" key="7">
    <source>
        <dbReference type="Proteomes" id="UP000557392"/>
    </source>
</evidence>
<dbReference type="PROSITE" id="PS50931">
    <property type="entry name" value="HTH_LYSR"/>
    <property type="match status" value="1"/>
</dbReference>
<evidence type="ECO:0000256" key="1">
    <source>
        <dbReference type="ARBA" id="ARBA00009437"/>
    </source>
</evidence>
<dbReference type="InterPro" id="IPR036390">
    <property type="entry name" value="WH_DNA-bd_sf"/>
</dbReference>
<dbReference type="PANTHER" id="PTHR30537">
    <property type="entry name" value="HTH-TYPE TRANSCRIPTIONAL REGULATOR"/>
    <property type="match status" value="1"/>
</dbReference>
<gene>
    <name evidence="6" type="ORF">GGR46_001720</name>
</gene>
<reference evidence="6 7" key="1">
    <citation type="submission" date="2020-08" db="EMBL/GenBank/DDBJ databases">
        <title>Genomic Encyclopedia of Type Strains, Phase IV (KMG-IV): sequencing the most valuable type-strain genomes for metagenomic binning, comparative biology and taxonomic classification.</title>
        <authorList>
            <person name="Goeker M."/>
        </authorList>
    </citation>
    <scope>NUCLEOTIDE SEQUENCE [LARGE SCALE GENOMIC DNA]</scope>
    <source>
        <strain evidence="6 7">DSM 101806</strain>
    </source>
</reference>
<dbReference type="Pfam" id="PF00126">
    <property type="entry name" value="HTH_1"/>
    <property type="match status" value="1"/>
</dbReference>
<evidence type="ECO:0000256" key="2">
    <source>
        <dbReference type="ARBA" id="ARBA00023015"/>
    </source>
</evidence>
<keyword evidence="4" id="KW-0804">Transcription</keyword>
<dbReference type="InterPro" id="IPR036388">
    <property type="entry name" value="WH-like_DNA-bd_sf"/>
</dbReference>
<dbReference type="AlphaFoldDB" id="A0A7W6JRF4"/>
<proteinExistence type="inferred from homology"/>
<dbReference type="EMBL" id="JACIEH010000001">
    <property type="protein sequence ID" value="MBB4098187.1"/>
    <property type="molecule type" value="Genomic_DNA"/>
</dbReference>
<dbReference type="Gene3D" id="3.40.190.10">
    <property type="entry name" value="Periplasmic binding protein-like II"/>
    <property type="match status" value="2"/>
</dbReference>
<dbReference type="SUPFAM" id="SSF46785">
    <property type="entry name" value="Winged helix' DNA-binding domain"/>
    <property type="match status" value="1"/>
</dbReference>
<dbReference type="PRINTS" id="PR00039">
    <property type="entry name" value="HTHLYSR"/>
</dbReference>
<feature type="domain" description="HTH lysR-type" evidence="5">
    <location>
        <begin position="5"/>
        <end position="62"/>
    </location>
</feature>
<evidence type="ECO:0000259" key="5">
    <source>
        <dbReference type="PROSITE" id="PS50931"/>
    </source>
</evidence>